<reference evidence="2 3" key="1">
    <citation type="submission" date="2015-01" db="EMBL/GenBank/DDBJ databases">
        <title>Enhanced salinomycin production by adjusting the supply of polyketide extender units in Streptomyce albus DSM 41398.</title>
        <authorList>
            <person name="Lu C."/>
        </authorList>
    </citation>
    <scope>NUCLEOTIDE SEQUENCE [LARGE SCALE GENOMIC DNA]</scope>
    <source>
        <strain evidence="3">ATCC 21838 / DSM 41398 / FERM P-419 / JCM 4703 / NBRC 107858</strain>
    </source>
</reference>
<gene>
    <name evidence="2" type="ORF">SLNWT_0175</name>
</gene>
<dbReference type="AlphaFoldDB" id="A0A0B5EP18"/>
<keyword evidence="1" id="KW-0472">Membrane</keyword>
<keyword evidence="1" id="KW-1133">Transmembrane helix</keyword>
<organism evidence="2 3">
    <name type="scientific">Streptomyces albus (strain ATCC 21838 / DSM 41398 / FERM P-419 / JCM 4703 / NBRC 107858)</name>
    <dbReference type="NCBI Taxonomy" id="1081613"/>
    <lineage>
        <taxon>Bacteria</taxon>
        <taxon>Bacillati</taxon>
        <taxon>Actinomycetota</taxon>
        <taxon>Actinomycetes</taxon>
        <taxon>Kitasatosporales</taxon>
        <taxon>Streptomycetaceae</taxon>
        <taxon>Streptomyces</taxon>
    </lineage>
</organism>
<keyword evidence="1" id="KW-0812">Transmembrane</keyword>
<keyword evidence="3" id="KW-1185">Reference proteome</keyword>
<sequence length="44" mass="4817">MNLVVFCSSGQDLTTGTWIEMFSPFSEAVLLGLAALAARDRIKR</sequence>
<dbReference type="Proteomes" id="UP000031523">
    <property type="component" value="Chromosome"/>
</dbReference>
<dbReference type="EMBL" id="CP010519">
    <property type="protein sequence ID" value="AJE80551.1"/>
    <property type="molecule type" value="Genomic_DNA"/>
</dbReference>
<accession>A0A0B5EP18</accession>
<name>A0A0B5EP18_STRA4</name>
<dbReference type="KEGG" id="sals:SLNWT_0175"/>
<proteinExistence type="predicted"/>
<evidence type="ECO:0000313" key="2">
    <source>
        <dbReference type="EMBL" id="AJE80551.1"/>
    </source>
</evidence>
<evidence type="ECO:0000256" key="1">
    <source>
        <dbReference type="SAM" id="Phobius"/>
    </source>
</evidence>
<feature type="transmembrane region" description="Helical" evidence="1">
    <location>
        <begin position="18"/>
        <end position="38"/>
    </location>
</feature>
<protein>
    <submittedName>
        <fullName evidence="2">Uncharacterized protein</fullName>
    </submittedName>
</protein>
<evidence type="ECO:0000313" key="3">
    <source>
        <dbReference type="Proteomes" id="UP000031523"/>
    </source>
</evidence>